<dbReference type="EMBL" id="BMYJ01000010">
    <property type="protein sequence ID" value="GHC63866.1"/>
    <property type="molecule type" value="Genomic_DNA"/>
</dbReference>
<dbReference type="PRINTS" id="PR00778">
    <property type="entry name" value="HTHARSR"/>
</dbReference>
<dbReference type="InterPro" id="IPR036388">
    <property type="entry name" value="WH-like_DNA-bd_sf"/>
</dbReference>
<dbReference type="NCBIfam" id="NF033788">
    <property type="entry name" value="HTH_metalloreg"/>
    <property type="match status" value="1"/>
</dbReference>
<name>A0A918TWT4_9RHOB</name>
<evidence type="ECO:0000313" key="2">
    <source>
        <dbReference type="EMBL" id="GHC63866.1"/>
    </source>
</evidence>
<proteinExistence type="predicted"/>
<evidence type="ECO:0000259" key="1">
    <source>
        <dbReference type="PROSITE" id="PS50987"/>
    </source>
</evidence>
<dbReference type="PROSITE" id="PS50987">
    <property type="entry name" value="HTH_ARSR_2"/>
    <property type="match status" value="1"/>
</dbReference>
<dbReference type="GO" id="GO:0003700">
    <property type="term" value="F:DNA-binding transcription factor activity"/>
    <property type="evidence" value="ECO:0007669"/>
    <property type="project" value="InterPro"/>
</dbReference>
<dbReference type="Pfam" id="PF12840">
    <property type="entry name" value="HTH_20"/>
    <property type="match status" value="1"/>
</dbReference>
<dbReference type="InterPro" id="IPR001845">
    <property type="entry name" value="HTH_ArsR_DNA-bd_dom"/>
</dbReference>
<comment type="caution">
    <text evidence="2">The sequence shown here is derived from an EMBL/GenBank/DDBJ whole genome shotgun (WGS) entry which is preliminary data.</text>
</comment>
<dbReference type="InterPro" id="IPR036390">
    <property type="entry name" value="WH_DNA-bd_sf"/>
</dbReference>
<dbReference type="CDD" id="cd00090">
    <property type="entry name" value="HTH_ARSR"/>
    <property type="match status" value="1"/>
</dbReference>
<organism evidence="2 3">
    <name type="scientific">Neogemmobacter tilapiae</name>
    <dbReference type="NCBI Taxonomy" id="875041"/>
    <lineage>
        <taxon>Bacteria</taxon>
        <taxon>Pseudomonadati</taxon>
        <taxon>Pseudomonadota</taxon>
        <taxon>Alphaproteobacteria</taxon>
        <taxon>Rhodobacterales</taxon>
        <taxon>Paracoccaceae</taxon>
        <taxon>Neogemmobacter</taxon>
    </lineage>
</organism>
<evidence type="ECO:0000313" key="3">
    <source>
        <dbReference type="Proteomes" id="UP000638981"/>
    </source>
</evidence>
<keyword evidence="3" id="KW-1185">Reference proteome</keyword>
<dbReference type="InterPro" id="IPR011991">
    <property type="entry name" value="ArsR-like_HTH"/>
</dbReference>
<protein>
    <submittedName>
        <fullName evidence="2">Transcriptional regulator, ArsR</fullName>
    </submittedName>
</protein>
<dbReference type="Gene3D" id="1.10.10.10">
    <property type="entry name" value="Winged helix-like DNA-binding domain superfamily/Winged helix DNA-binding domain"/>
    <property type="match status" value="1"/>
</dbReference>
<feature type="domain" description="HTH arsR-type" evidence="1">
    <location>
        <begin position="1"/>
        <end position="96"/>
    </location>
</feature>
<sequence length="117" mass="12853">MLDFNLDHAARGFAALGDATRLTLFLRLGQGEGATITELSAGLPVTRQAVTKHLTVLHEAGLIDWQKQGRAARLRARPESVAEMQKWLDQIGREWQGTLARFKAHVEAGLPPTKDQG</sequence>
<dbReference type="RefSeq" id="WP_189412623.1">
    <property type="nucleotide sequence ID" value="NZ_BMYJ01000010.1"/>
</dbReference>
<dbReference type="SMART" id="SM00418">
    <property type="entry name" value="HTH_ARSR"/>
    <property type="match status" value="1"/>
</dbReference>
<accession>A0A918TWT4</accession>
<dbReference type="Proteomes" id="UP000638981">
    <property type="component" value="Unassembled WGS sequence"/>
</dbReference>
<reference evidence="2" key="2">
    <citation type="submission" date="2020-09" db="EMBL/GenBank/DDBJ databases">
        <authorList>
            <person name="Sun Q."/>
            <person name="Kim S."/>
        </authorList>
    </citation>
    <scope>NUCLEOTIDE SEQUENCE</scope>
    <source>
        <strain evidence="2">KCTC 23310</strain>
    </source>
</reference>
<dbReference type="SUPFAM" id="SSF46785">
    <property type="entry name" value="Winged helix' DNA-binding domain"/>
    <property type="match status" value="1"/>
</dbReference>
<gene>
    <name evidence="2" type="ORF">GCM10007315_30340</name>
</gene>
<dbReference type="PANTHER" id="PTHR38600">
    <property type="entry name" value="TRANSCRIPTIONAL REGULATORY PROTEIN"/>
    <property type="match status" value="1"/>
</dbReference>
<dbReference type="PANTHER" id="PTHR38600:SF2">
    <property type="entry name" value="SLL0088 PROTEIN"/>
    <property type="match status" value="1"/>
</dbReference>
<reference evidence="2" key="1">
    <citation type="journal article" date="2014" name="Int. J. Syst. Evol. Microbiol.">
        <title>Complete genome sequence of Corynebacterium casei LMG S-19264T (=DSM 44701T), isolated from a smear-ripened cheese.</title>
        <authorList>
            <consortium name="US DOE Joint Genome Institute (JGI-PGF)"/>
            <person name="Walter F."/>
            <person name="Albersmeier A."/>
            <person name="Kalinowski J."/>
            <person name="Ruckert C."/>
        </authorList>
    </citation>
    <scope>NUCLEOTIDE SEQUENCE</scope>
    <source>
        <strain evidence="2">KCTC 23310</strain>
    </source>
</reference>
<dbReference type="AlphaFoldDB" id="A0A918TWT4"/>